<dbReference type="EMBL" id="MN738832">
    <property type="protein sequence ID" value="QHT38602.1"/>
    <property type="molecule type" value="Genomic_DNA"/>
</dbReference>
<feature type="region of interest" description="Disordered" evidence="1">
    <location>
        <begin position="854"/>
        <end position="950"/>
    </location>
</feature>
<protein>
    <submittedName>
        <fullName evidence="2">Uncharacterized protein</fullName>
    </submittedName>
</protein>
<proteinExistence type="predicted"/>
<evidence type="ECO:0000313" key="2">
    <source>
        <dbReference type="EMBL" id="QHT38602.1"/>
    </source>
</evidence>
<dbReference type="AlphaFoldDB" id="A0A6C0FBM5"/>
<evidence type="ECO:0000256" key="1">
    <source>
        <dbReference type="SAM" id="MobiDB-lite"/>
    </source>
</evidence>
<sequence>MDNLGAAPFTKEFYIHTYKNPEYLLFLEESKVKSYFRKKHHLHVIEAFKEKNIHLVLVPNLSRRETYQCLSRPNPFLYLDPKYIDSEDLNEVLSKQGRVVHYDDLQYPSFGQLYILFDVNNFENENIIKYYTIDRYFFQMKSYVHNFLIFLAQSFGADEIKWSLSSQVSTHDTNEVNVSAGSHGVTGEAGGTSGNDTENRMSSDLRLTYDNNGSEIFFETTTNERPWCVKIQKIINDSNVPYDVIKYWRNDKVMEKFLKNNRYFRYEFYKNNEFLVDFIRKRQNGMNSINHEVVFYDNHRTIFNYYNSLGVTHLAKIGLSFSHEHSSSTYNTTLYRVTFYDTEELEIKTLQTSIIEEKSISQLKEEGDTAISKIREKQSKWEQDNQKAMKYKYNYYNFMKKLQIRLFTQEDAKKKHEQDRLAKLKKHKKIPHKKPFHGNRNRAARHPSGGGLLGCGCSYESTKNVHDPQEYDPNRHVDYGDPHKLFVEGNVENEKQIDNIRAELDVKYNMYVILQKYNRYFHIQEKQLREKIGGIGSADFSLLETDSECGDGTGSEEEVRQAKQKRMEKHEQARIKQQKITFLKDLLHCFYTLIEDSNIDKNPDDHEKDEIQSFKMDTYVEKTPDEYLYIMVENIMNSIDIRKAMDEYLCDIRHLTRYIELPSSNSKKSGRKMDMFMECSFICESDYYQSLSKDKQARINKDILSVTKGYDKYDIQQKEIKQQKIEEETQDIEFIRVSNKPDGGNYASCDGCYVRDENYKVNGTPVFINEYKSRFIARSGSTWIITGTQWMEAIVEESMEKSNHSFGGFHASTNTSNSIITATWKDYEIFVSSASEVVKTYRHLCPSMSERALALSSSDESSDDIPKEESYGDNDTNEPEKSNTSAENDVNNEEKHNKRKGFMSLFESDSEKTNVGMNIDSLKEESGEDMNNIILTEEPEESDEEKQQDK</sequence>
<feature type="region of interest" description="Disordered" evidence="1">
    <location>
        <begin position="177"/>
        <end position="202"/>
    </location>
</feature>
<organism evidence="2">
    <name type="scientific">viral metagenome</name>
    <dbReference type="NCBI Taxonomy" id="1070528"/>
    <lineage>
        <taxon>unclassified sequences</taxon>
        <taxon>metagenomes</taxon>
        <taxon>organismal metagenomes</taxon>
    </lineage>
</organism>
<feature type="region of interest" description="Disordered" evidence="1">
    <location>
        <begin position="423"/>
        <end position="447"/>
    </location>
</feature>
<reference evidence="2" key="1">
    <citation type="journal article" date="2020" name="Nature">
        <title>Giant virus diversity and host interactions through global metagenomics.</title>
        <authorList>
            <person name="Schulz F."/>
            <person name="Roux S."/>
            <person name="Paez-Espino D."/>
            <person name="Jungbluth S."/>
            <person name="Walsh D.A."/>
            <person name="Denef V.J."/>
            <person name="McMahon K.D."/>
            <person name="Konstantinidis K.T."/>
            <person name="Eloe-Fadrosh E.A."/>
            <person name="Kyrpides N.C."/>
            <person name="Woyke T."/>
        </authorList>
    </citation>
    <scope>NUCLEOTIDE SEQUENCE</scope>
    <source>
        <strain evidence="2">GVMAG-S-ERX556106-38</strain>
    </source>
</reference>
<accession>A0A6C0FBM5</accession>
<name>A0A6C0FBM5_9ZZZZ</name>
<feature type="compositionally biased region" description="Basic residues" evidence="1">
    <location>
        <begin position="423"/>
        <end position="445"/>
    </location>
</feature>